<keyword evidence="5" id="KW-0800">Toxin</keyword>
<dbReference type="STRING" id="768671.ThimaDRAFT_2254"/>
<dbReference type="HAMAP" id="MF_00265">
    <property type="entry name" value="VapC_Nob1"/>
    <property type="match status" value="1"/>
</dbReference>
<dbReference type="InterPro" id="IPR002716">
    <property type="entry name" value="PIN_dom"/>
</dbReference>
<protein>
    <recommendedName>
        <fullName evidence="5">Ribonuclease VapC</fullName>
        <shortName evidence="5">RNase VapC</shortName>
        <ecNumber evidence="5">3.1.-.-</ecNumber>
    </recommendedName>
    <alternativeName>
        <fullName evidence="5">Toxin VapC</fullName>
    </alternativeName>
</protein>
<sequence length="134" mass="14781">MIAVDTNVLVRYLTNDDVEQARKAMTVLAGPDVILLPHTVLLELEWVLRAAYDLPPETIHRSLLQVLGLANVQIEKADDVAKALSWYESGMDFADALHLALATGVDRLLTFDQRFVKAAKAQGLPVQHIPIPSD</sequence>
<evidence type="ECO:0000313" key="8">
    <source>
        <dbReference type="Proteomes" id="UP000005459"/>
    </source>
</evidence>
<dbReference type="GO" id="GO:0016787">
    <property type="term" value="F:hydrolase activity"/>
    <property type="evidence" value="ECO:0007669"/>
    <property type="project" value="UniProtKB-KW"/>
</dbReference>
<evidence type="ECO:0000256" key="3">
    <source>
        <dbReference type="ARBA" id="ARBA00022723"/>
    </source>
</evidence>
<keyword evidence="1 5" id="KW-1277">Toxin-antitoxin system</keyword>
<comment type="cofactor">
    <cofactor evidence="5">
        <name>Mg(2+)</name>
        <dbReference type="ChEBI" id="CHEBI:18420"/>
    </cofactor>
</comment>
<dbReference type="Pfam" id="PF01850">
    <property type="entry name" value="PIN"/>
    <property type="match status" value="1"/>
</dbReference>
<feature type="domain" description="PIN" evidence="6">
    <location>
        <begin position="2"/>
        <end position="120"/>
    </location>
</feature>
<keyword evidence="3 5" id="KW-0479">Metal-binding</keyword>
<dbReference type="PANTHER" id="PTHR39664:SF2">
    <property type="entry name" value="NUCLEIC ACID-BINDING PROTEIN, CONTAINING PIN DOMAIN-RELATED"/>
    <property type="match status" value="1"/>
</dbReference>
<evidence type="ECO:0000256" key="5">
    <source>
        <dbReference type="HAMAP-Rule" id="MF_00265"/>
    </source>
</evidence>
<dbReference type="GO" id="GO:0004540">
    <property type="term" value="F:RNA nuclease activity"/>
    <property type="evidence" value="ECO:0007669"/>
    <property type="project" value="InterPro"/>
</dbReference>
<dbReference type="InterPro" id="IPR029060">
    <property type="entry name" value="PIN-like_dom_sf"/>
</dbReference>
<dbReference type="InterPro" id="IPR022907">
    <property type="entry name" value="VapC_family"/>
</dbReference>
<proteinExistence type="inferred from homology"/>
<dbReference type="EMBL" id="AFWV01000007">
    <property type="protein sequence ID" value="EGV18270.1"/>
    <property type="molecule type" value="Genomic_DNA"/>
</dbReference>
<dbReference type="RefSeq" id="WP_007193129.1">
    <property type="nucleotide sequence ID" value="NZ_AFWV01000007.1"/>
</dbReference>
<keyword evidence="5" id="KW-0460">Magnesium</keyword>
<accession>F9UBF2</accession>
<evidence type="ECO:0000256" key="1">
    <source>
        <dbReference type="ARBA" id="ARBA00022649"/>
    </source>
</evidence>
<evidence type="ECO:0000256" key="2">
    <source>
        <dbReference type="ARBA" id="ARBA00022722"/>
    </source>
</evidence>
<evidence type="ECO:0000256" key="4">
    <source>
        <dbReference type="ARBA" id="ARBA00022801"/>
    </source>
</evidence>
<dbReference type="Proteomes" id="UP000005459">
    <property type="component" value="Unassembled WGS sequence"/>
</dbReference>
<evidence type="ECO:0000313" key="7">
    <source>
        <dbReference type="EMBL" id="EGV18270.1"/>
    </source>
</evidence>
<name>F9UBF2_9GAMM</name>
<organism evidence="7 8">
    <name type="scientific">Thiocapsa marina 5811</name>
    <dbReference type="NCBI Taxonomy" id="768671"/>
    <lineage>
        <taxon>Bacteria</taxon>
        <taxon>Pseudomonadati</taxon>
        <taxon>Pseudomonadota</taxon>
        <taxon>Gammaproteobacteria</taxon>
        <taxon>Chromatiales</taxon>
        <taxon>Chromatiaceae</taxon>
        <taxon>Thiocapsa</taxon>
    </lineage>
</organism>
<dbReference type="Gene3D" id="3.40.50.1010">
    <property type="entry name" value="5'-nuclease"/>
    <property type="match status" value="1"/>
</dbReference>
<reference evidence="7 8" key="1">
    <citation type="submission" date="2011-06" db="EMBL/GenBank/DDBJ databases">
        <title>The draft genome of Thiocapsa marina 5811.</title>
        <authorList>
            <consortium name="US DOE Joint Genome Institute (JGI-PGF)"/>
            <person name="Lucas S."/>
            <person name="Han J."/>
            <person name="Cheng J.-F."/>
            <person name="Goodwin L."/>
            <person name="Pitluck S."/>
            <person name="Peters L."/>
            <person name="Land M.L."/>
            <person name="Hauser L."/>
            <person name="Vogl K."/>
            <person name="Liu Z."/>
            <person name="Imhoff J."/>
            <person name="Thiel V."/>
            <person name="Frigaard N.-U."/>
            <person name="Bryant D."/>
            <person name="Woyke T.J."/>
        </authorList>
    </citation>
    <scope>NUCLEOTIDE SEQUENCE [LARGE SCALE GENOMIC DNA]</scope>
    <source>
        <strain evidence="7 8">5811</strain>
    </source>
</reference>
<dbReference type="GO" id="GO:0000287">
    <property type="term" value="F:magnesium ion binding"/>
    <property type="evidence" value="ECO:0007669"/>
    <property type="project" value="UniProtKB-UniRule"/>
</dbReference>
<dbReference type="eggNOG" id="COG5611">
    <property type="taxonomic scope" value="Bacteria"/>
</dbReference>
<dbReference type="EC" id="3.1.-.-" evidence="5"/>
<gene>
    <name evidence="5" type="primary">vapC</name>
    <name evidence="7" type="ORF">ThimaDRAFT_2254</name>
</gene>
<dbReference type="SUPFAM" id="SSF88723">
    <property type="entry name" value="PIN domain-like"/>
    <property type="match status" value="1"/>
</dbReference>
<feature type="binding site" evidence="5">
    <location>
        <position position="5"/>
    </location>
    <ligand>
        <name>Mg(2+)</name>
        <dbReference type="ChEBI" id="CHEBI:18420"/>
    </ligand>
</feature>
<dbReference type="OrthoDB" id="32974at2"/>
<dbReference type="CDD" id="cd18683">
    <property type="entry name" value="PIN_VapC-like"/>
    <property type="match status" value="1"/>
</dbReference>
<evidence type="ECO:0000259" key="6">
    <source>
        <dbReference type="Pfam" id="PF01850"/>
    </source>
</evidence>
<comment type="similarity">
    <text evidence="5">Belongs to the PINc/VapC protein family.</text>
</comment>
<dbReference type="PANTHER" id="PTHR39664">
    <property type="match status" value="1"/>
</dbReference>
<keyword evidence="4 5" id="KW-0378">Hydrolase</keyword>
<dbReference type="GO" id="GO:0090729">
    <property type="term" value="F:toxin activity"/>
    <property type="evidence" value="ECO:0007669"/>
    <property type="project" value="UniProtKB-KW"/>
</dbReference>
<feature type="binding site" evidence="5">
    <location>
        <position position="95"/>
    </location>
    <ligand>
        <name>Mg(2+)</name>
        <dbReference type="ChEBI" id="CHEBI:18420"/>
    </ligand>
</feature>
<dbReference type="AlphaFoldDB" id="F9UBF2"/>
<comment type="function">
    <text evidence="5">Toxic component of a toxin-antitoxin (TA) system. An RNase.</text>
</comment>
<keyword evidence="8" id="KW-1185">Reference proteome</keyword>
<keyword evidence="2 5" id="KW-0540">Nuclease</keyword>